<evidence type="ECO:0000313" key="1">
    <source>
        <dbReference type="EMBL" id="KAJ9114445.1"/>
    </source>
</evidence>
<name>A0ACC2WRP8_9TREE</name>
<dbReference type="Proteomes" id="UP001230649">
    <property type="component" value="Unassembled WGS sequence"/>
</dbReference>
<reference evidence="1" key="1">
    <citation type="submission" date="2023-04" db="EMBL/GenBank/DDBJ databases">
        <title>Draft Genome sequencing of Naganishia species isolated from polar environments using Oxford Nanopore Technology.</title>
        <authorList>
            <person name="Leo P."/>
            <person name="Venkateswaran K."/>
        </authorList>
    </citation>
    <scope>NUCLEOTIDE SEQUENCE</scope>
    <source>
        <strain evidence="1">MNA-CCFEE 5262</strain>
    </source>
</reference>
<gene>
    <name evidence="1" type="ORF">QFC20_001588</name>
</gene>
<organism evidence="1 2">
    <name type="scientific">Naganishia adeliensis</name>
    <dbReference type="NCBI Taxonomy" id="92952"/>
    <lineage>
        <taxon>Eukaryota</taxon>
        <taxon>Fungi</taxon>
        <taxon>Dikarya</taxon>
        <taxon>Basidiomycota</taxon>
        <taxon>Agaricomycotina</taxon>
        <taxon>Tremellomycetes</taxon>
        <taxon>Filobasidiales</taxon>
        <taxon>Filobasidiaceae</taxon>
        <taxon>Naganishia</taxon>
    </lineage>
</organism>
<protein>
    <submittedName>
        <fullName evidence="1">Uncharacterized protein</fullName>
    </submittedName>
</protein>
<proteinExistence type="predicted"/>
<accession>A0ACC2WRP8</accession>
<sequence length="349" mass="37621">MSMFGLTSSKGFKGTRTRTLLLGEDGKSRAYRFDGEGLELGVGWRKVNIIIPMPTATSEPTSPDDVNRKPAAEIDTPFLRIKHKLKIRIVCRSRAMPGQDTIVVLTTPLRCGTAPQPRSFEPSPLLEGSSQPMPSGPSQVPAYCQIYHENGTAREDEEALPLYAPDSPPAYTSSFPPELFLEGPSPASSSRLGASALVPELAITAAVPAEAIIETAQPRAFGEFEASTTLHGVDVLDQSLPSVPNPRGCRSVSSLSSISEGDRSIDEHDEPSLSGSLLSSPQLGSSSVMPSFQDERHHAQLENRLIDIDRTSSEAILPEYLDAAQQRALSRAKNYRPTPSRLSGSIDNT</sequence>
<comment type="caution">
    <text evidence="1">The sequence shown here is derived from an EMBL/GenBank/DDBJ whole genome shotgun (WGS) entry which is preliminary data.</text>
</comment>
<dbReference type="EMBL" id="JASBWS010000009">
    <property type="protein sequence ID" value="KAJ9114445.1"/>
    <property type="molecule type" value="Genomic_DNA"/>
</dbReference>
<evidence type="ECO:0000313" key="2">
    <source>
        <dbReference type="Proteomes" id="UP001230649"/>
    </source>
</evidence>
<keyword evidence="2" id="KW-1185">Reference proteome</keyword>